<feature type="transmembrane region" description="Helical" evidence="8">
    <location>
        <begin position="12"/>
        <end position="40"/>
    </location>
</feature>
<evidence type="ECO:0000256" key="8">
    <source>
        <dbReference type="SAM" id="Phobius"/>
    </source>
</evidence>
<keyword evidence="5 8" id="KW-1133">Transmembrane helix</keyword>
<dbReference type="GO" id="GO:0009734">
    <property type="term" value="P:auxin-activated signaling pathway"/>
    <property type="evidence" value="ECO:0007669"/>
    <property type="project" value="UniProtKB-KW"/>
</dbReference>
<dbReference type="Proteomes" id="UP001058974">
    <property type="component" value="Chromosome 6"/>
</dbReference>
<keyword evidence="4 8" id="KW-0812">Transmembrane</keyword>
<name>A0A9D5A4I3_PEA</name>
<dbReference type="Pfam" id="PF03547">
    <property type="entry name" value="Mem_trans"/>
    <property type="match status" value="1"/>
</dbReference>
<dbReference type="Gramene" id="Psat06G0148800-T1">
    <property type="protein sequence ID" value="KAI5394881.1"/>
    <property type="gene ID" value="KIW84_061488"/>
</dbReference>
<organism evidence="9 10">
    <name type="scientific">Pisum sativum</name>
    <name type="common">Garden pea</name>
    <name type="synonym">Lathyrus oleraceus</name>
    <dbReference type="NCBI Taxonomy" id="3888"/>
    <lineage>
        <taxon>Eukaryota</taxon>
        <taxon>Viridiplantae</taxon>
        <taxon>Streptophyta</taxon>
        <taxon>Embryophyta</taxon>
        <taxon>Tracheophyta</taxon>
        <taxon>Spermatophyta</taxon>
        <taxon>Magnoliopsida</taxon>
        <taxon>eudicotyledons</taxon>
        <taxon>Gunneridae</taxon>
        <taxon>Pentapetalae</taxon>
        <taxon>rosids</taxon>
        <taxon>fabids</taxon>
        <taxon>Fabales</taxon>
        <taxon>Fabaceae</taxon>
        <taxon>Papilionoideae</taxon>
        <taxon>50 kb inversion clade</taxon>
        <taxon>NPAAA clade</taxon>
        <taxon>Hologalegina</taxon>
        <taxon>IRL clade</taxon>
        <taxon>Fabeae</taxon>
        <taxon>Lathyrus</taxon>
    </lineage>
</organism>
<reference evidence="9 10" key="1">
    <citation type="journal article" date="2022" name="Nat. Genet.">
        <title>Improved pea reference genome and pan-genome highlight genomic features and evolutionary characteristics.</title>
        <authorList>
            <person name="Yang T."/>
            <person name="Liu R."/>
            <person name="Luo Y."/>
            <person name="Hu S."/>
            <person name="Wang D."/>
            <person name="Wang C."/>
            <person name="Pandey M.K."/>
            <person name="Ge S."/>
            <person name="Xu Q."/>
            <person name="Li N."/>
            <person name="Li G."/>
            <person name="Huang Y."/>
            <person name="Saxena R.K."/>
            <person name="Ji Y."/>
            <person name="Li M."/>
            <person name="Yan X."/>
            <person name="He Y."/>
            <person name="Liu Y."/>
            <person name="Wang X."/>
            <person name="Xiang C."/>
            <person name="Varshney R.K."/>
            <person name="Ding H."/>
            <person name="Gao S."/>
            <person name="Zong X."/>
        </authorList>
    </citation>
    <scope>NUCLEOTIDE SEQUENCE [LARGE SCALE GENOMIC DNA]</scope>
    <source>
        <strain evidence="9 10">cv. Zhongwan 6</strain>
    </source>
</reference>
<proteinExistence type="inferred from homology"/>
<dbReference type="GO" id="GO:0005783">
    <property type="term" value="C:endoplasmic reticulum"/>
    <property type="evidence" value="ECO:0007669"/>
    <property type="project" value="TreeGrafter"/>
</dbReference>
<comment type="caution">
    <text evidence="9">The sequence shown here is derived from an EMBL/GenBank/DDBJ whole genome shotgun (WGS) entry which is preliminary data.</text>
</comment>
<protein>
    <submittedName>
        <fullName evidence="9">Auxin efflux carrier component 7</fullName>
    </submittedName>
</protein>
<evidence type="ECO:0000256" key="3">
    <source>
        <dbReference type="ARBA" id="ARBA00022448"/>
    </source>
</evidence>
<evidence type="ECO:0000256" key="6">
    <source>
        <dbReference type="ARBA" id="ARBA00023136"/>
    </source>
</evidence>
<keyword evidence="10" id="KW-1185">Reference proteome</keyword>
<evidence type="ECO:0000256" key="5">
    <source>
        <dbReference type="ARBA" id="ARBA00022989"/>
    </source>
</evidence>
<dbReference type="InterPro" id="IPR004776">
    <property type="entry name" value="Mem_transp_PIN-like"/>
</dbReference>
<evidence type="ECO:0000313" key="9">
    <source>
        <dbReference type="EMBL" id="KAI5394881.1"/>
    </source>
</evidence>
<gene>
    <name evidence="9" type="ORF">KIW84_061488</name>
</gene>
<feature type="transmembrane region" description="Helical" evidence="8">
    <location>
        <begin position="46"/>
        <end position="66"/>
    </location>
</feature>
<dbReference type="GO" id="GO:0005886">
    <property type="term" value="C:plasma membrane"/>
    <property type="evidence" value="ECO:0007669"/>
    <property type="project" value="TreeGrafter"/>
</dbReference>
<comment type="similarity">
    <text evidence="2">Belongs to the auxin efflux carrier (TC 2.A.69.1) family.</text>
</comment>
<dbReference type="EMBL" id="JAMSHJ010000006">
    <property type="protein sequence ID" value="KAI5394881.1"/>
    <property type="molecule type" value="Genomic_DNA"/>
</dbReference>
<dbReference type="PANTHER" id="PTHR31752:SF72">
    <property type="entry name" value="AUXIN EFFLUX CARRIER COMPONENT 3A"/>
    <property type="match status" value="1"/>
</dbReference>
<dbReference type="PANTHER" id="PTHR31752">
    <property type="entry name" value="AUXIN EFFLUX CARRIER COMPONENT 1B-RELATED"/>
    <property type="match status" value="1"/>
</dbReference>
<evidence type="ECO:0000256" key="4">
    <source>
        <dbReference type="ARBA" id="ARBA00022692"/>
    </source>
</evidence>
<dbReference type="InterPro" id="IPR051107">
    <property type="entry name" value="Auxin_Efflux_Carrier"/>
</dbReference>
<dbReference type="GO" id="GO:0010329">
    <property type="term" value="F:auxin efflux transmembrane transporter activity"/>
    <property type="evidence" value="ECO:0007669"/>
    <property type="project" value="TreeGrafter"/>
</dbReference>
<evidence type="ECO:0000256" key="1">
    <source>
        <dbReference type="ARBA" id="ARBA00004141"/>
    </source>
</evidence>
<evidence type="ECO:0000256" key="2">
    <source>
        <dbReference type="ARBA" id="ARBA00009177"/>
    </source>
</evidence>
<comment type="subcellular location">
    <subcellularLocation>
        <location evidence="1">Membrane</location>
        <topology evidence="1">Multi-pass membrane protein</topology>
    </subcellularLocation>
</comment>
<dbReference type="GO" id="GO:0009926">
    <property type="term" value="P:auxin polar transport"/>
    <property type="evidence" value="ECO:0007669"/>
    <property type="project" value="TreeGrafter"/>
</dbReference>
<sequence length="124" mass="13934">MIKGLYTENGNLDWMITIFSLSTLPNTLVMGLPLLIAMYGDYSGTLMVQVVVLQCIIWYTLLLFLFEYRGAKILIMEQFPETAASIVSFKVDSDVVSLDGRDFLETDASVGDDGKLLTRRRGRL</sequence>
<evidence type="ECO:0000256" key="7">
    <source>
        <dbReference type="ARBA" id="ARBA00023294"/>
    </source>
</evidence>
<keyword evidence="3" id="KW-0813">Transport</keyword>
<evidence type="ECO:0000313" key="10">
    <source>
        <dbReference type="Proteomes" id="UP001058974"/>
    </source>
</evidence>
<keyword evidence="7" id="KW-0927">Auxin signaling pathway</keyword>
<dbReference type="AlphaFoldDB" id="A0A9D5A4I3"/>
<keyword evidence="6 8" id="KW-0472">Membrane</keyword>
<accession>A0A9D5A4I3</accession>